<evidence type="ECO:0000313" key="13">
    <source>
        <dbReference type="EMBL" id="CAE0697348.1"/>
    </source>
</evidence>
<feature type="binding site" evidence="9">
    <location>
        <position position="526"/>
    </location>
    <ligand>
        <name>ATP</name>
        <dbReference type="ChEBI" id="CHEBI:30616"/>
    </ligand>
</feature>
<sequence length="833" mass="89775">MPDSDRPSLEAQIDDDEAWLAANDDDDWDAPAAPPAPAAAPEPAPAAEAAPAPAAEPPQESTTEAQRTVDTTLAAAQVCVYDLEGDSWRPLAGGRWVDLCLVEERDSGQLRVAAPDPEGDELAVAFDLERDATLALHEVQGKPSSFAELARGSATDDAVLGLRFVDATAAQAFDRALQSALRRVSSCAPPQELLDGVEPRTSFDTALKQLKAMGFDETSIRRAHGALQVADAGLLAEWMLERPENEVTEAQPPSNLSKRQVSDIPWDDVEASALRILAQSQNSPIPERLKHASKAATDTVRRSLGPNGDDAWWDSTRKAAEKVLQTRFDAGATSRGAAHAVSSHLREVLDAIAVEDQPMSPLTDDAGVEEEKNEESPERQLASPGASRRVSMASPVVSPAPAPAPRRRGTLGLDGNTPVKPPPQKRKSLAGRLAAMFKSPAKEKKKTSRAPLPAVPTPPSIRAARRAGLPPPPPRGGSDRTLSLQPFSPSDFAPKRIVGRGAFGVVVVAERKSDRGARDRVRYAIKVIDKASLRGARARALARIERDVLDLLAHRRAPFVAKLRCAFQSMERLYLAMDYYPAGSLDAVLASRSFRRSDARQAAQKVGAELAAALTQIHAFRVVHRDVKPSNVLVDQRGHVRLSDFGLATRLPAAGSRQQKRSFAGTVQYAAPELLLKQHTTFGAEIDCWALGCLLFELLSGRPPHDAPTARETFASIVGNKQPNWPSGNDVSDVSIITLKKMLERNPDKRLRAADCHAAPWFASLNFSALDVDAGPLAAIATVIAECNSLEEHDGEDLDALFRDDRLSMRGSGDAFAGFGRPESEFSRRPPGR</sequence>
<dbReference type="GO" id="GO:0004674">
    <property type="term" value="F:protein serine/threonine kinase activity"/>
    <property type="evidence" value="ECO:0007669"/>
    <property type="project" value="UniProtKB-KW"/>
</dbReference>
<dbReference type="Gene3D" id="3.30.200.20">
    <property type="entry name" value="Phosphorylase Kinase, domain 1"/>
    <property type="match status" value="1"/>
</dbReference>
<dbReference type="InterPro" id="IPR017441">
    <property type="entry name" value="Protein_kinase_ATP_BS"/>
</dbReference>
<evidence type="ECO:0000256" key="2">
    <source>
        <dbReference type="ARBA" id="ARBA00022527"/>
    </source>
</evidence>
<evidence type="ECO:0000256" key="3">
    <source>
        <dbReference type="ARBA" id="ARBA00022679"/>
    </source>
</evidence>
<comment type="catalytic activity">
    <reaction evidence="8">
        <text>L-seryl-[protein] + ATP = O-phospho-L-seryl-[protein] + ADP + H(+)</text>
        <dbReference type="Rhea" id="RHEA:17989"/>
        <dbReference type="Rhea" id="RHEA-COMP:9863"/>
        <dbReference type="Rhea" id="RHEA-COMP:11604"/>
        <dbReference type="ChEBI" id="CHEBI:15378"/>
        <dbReference type="ChEBI" id="CHEBI:29999"/>
        <dbReference type="ChEBI" id="CHEBI:30616"/>
        <dbReference type="ChEBI" id="CHEBI:83421"/>
        <dbReference type="ChEBI" id="CHEBI:456216"/>
        <dbReference type="EC" id="2.7.11.1"/>
    </reaction>
</comment>
<evidence type="ECO:0000256" key="8">
    <source>
        <dbReference type="ARBA" id="ARBA00048679"/>
    </source>
</evidence>
<dbReference type="InterPro" id="IPR050236">
    <property type="entry name" value="Ser_Thr_kinase_AGC"/>
</dbReference>
<feature type="region of interest" description="Disordered" evidence="10">
    <location>
        <begin position="354"/>
        <end position="483"/>
    </location>
</feature>
<evidence type="ECO:0000256" key="4">
    <source>
        <dbReference type="ARBA" id="ARBA00022741"/>
    </source>
</evidence>
<keyword evidence="4 9" id="KW-0547">Nucleotide-binding</keyword>
<dbReference type="PROSITE" id="PS00108">
    <property type="entry name" value="PROTEIN_KINASE_ST"/>
    <property type="match status" value="1"/>
</dbReference>
<dbReference type="SMART" id="SM00220">
    <property type="entry name" value="S_TKc"/>
    <property type="match status" value="1"/>
</dbReference>
<protein>
    <recommendedName>
        <fullName evidence="1">non-specific serine/threonine protein kinase</fullName>
        <ecNumber evidence="1">2.7.11.1</ecNumber>
    </recommendedName>
</protein>
<dbReference type="AlphaFoldDB" id="A0A7S3ZXP4"/>
<feature type="compositionally biased region" description="Basic and acidic residues" evidence="10">
    <location>
        <begin position="822"/>
        <end position="833"/>
    </location>
</feature>
<dbReference type="InterPro" id="IPR000697">
    <property type="entry name" value="WH1/EVH1_dom"/>
</dbReference>
<dbReference type="InterPro" id="IPR000719">
    <property type="entry name" value="Prot_kinase_dom"/>
</dbReference>
<keyword evidence="3" id="KW-0808">Transferase</keyword>
<dbReference type="GO" id="GO:0035556">
    <property type="term" value="P:intracellular signal transduction"/>
    <property type="evidence" value="ECO:0007669"/>
    <property type="project" value="TreeGrafter"/>
</dbReference>
<dbReference type="PROSITE" id="PS50011">
    <property type="entry name" value="PROTEIN_KINASE_DOM"/>
    <property type="match status" value="1"/>
</dbReference>
<dbReference type="InterPro" id="IPR011009">
    <property type="entry name" value="Kinase-like_dom_sf"/>
</dbReference>
<proteinExistence type="predicted"/>
<name>A0A7S3ZXP4_9STRA</name>
<reference evidence="13" key="1">
    <citation type="submission" date="2021-01" db="EMBL/GenBank/DDBJ databases">
        <authorList>
            <person name="Corre E."/>
            <person name="Pelletier E."/>
            <person name="Niang G."/>
            <person name="Scheremetjew M."/>
            <person name="Finn R."/>
            <person name="Kale V."/>
            <person name="Holt S."/>
            <person name="Cochrane G."/>
            <person name="Meng A."/>
            <person name="Brown T."/>
            <person name="Cohen L."/>
        </authorList>
    </citation>
    <scope>NUCLEOTIDE SEQUENCE</scope>
    <source>
        <strain evidence="13">CCMP1756</strain>
    </source>
</reference>
<comment type="catalytic activity">
    <reaction evidence="7">
        <text>L-threonyl-[protein] + ATP = O-phospho-L-threonyl-[protein] + ADP + H(+)</text>
        <dbReference type="Rhea" id="RHEA:46608"/>
        <dbReference type="Rhea" id="RHEA-COMP:11060"/>
        <dbReference type="Rhea" id="RHEA-COMP:11605"/>
        <dbReference type="ChEBI" id="CHEBI:15378"/>
        <dbReference type="ChEBI" id="CHEBI:30013"/>
        <dbReference type="ChEBI" id="CHEBI:30616"/>
        <dbReference type="ChEBI" id="CHEBI:61977"/>
        <dbReference type="ChEBI" id="CHEBI:456216"/>
        <dbReference type="EC" id="2.7.11.1"/>
    </reaction>
</comment>
<keyword evidence="2" id="KW-0723">Serine/threonine-protein kinase</keyword>
<dbReference type="EC" id="2.7.11.1" evidence="1"/>
<evidence type="ECO:0000256" key="6">
    <source>
        <dbReference type="ARBA" id="ARBA00022840"/>
    </source>
</evidence>
<feature type="compositionally biased region" description="Pro residues" evidence="10">
    <location>
        <begin position="32"/>
        <end position="44"/>
    </location>
</feature>
<dbReference type="PANTHER" id="PTHR24356">
    <property type="entry name" value="SERINE/THREONINE-PROTEIN KINASE"/>
    <property type="match status" value="1"/>
</dbReference>
<dbReference type="InterPro" id="IPR011993">
    <property type="entry name" value="PH-like_dom_sf"/>
</dbReference>
<feature type="region of interest" description="Disordered" evidence="10">
    <location>
        <begin position="812"/>
        <end position="833"/>
    </location>
</feature>
<dbReference type="Gene3D" id="2.30.29.30">
    <property type="entry name" value="Pleckstrin-homology domain (PH domain)/Phosphotyrosine-binding domain (PTB)"/>
    <property type="match status" value="1"/>
</dbReference>
<accession>A0A7S3ZXP4</accession>
<dbReference type="SUPFAM" id="SSF56112">
    <property type="entry name" value="Protein kinase-like (PK-like)"/>
    <property type="match status" value="1"/>
</dbReference>
<evidence type="ECO:0000256" key="1">
    <source>
        <dbReference type="ARBA" id="ARBA00012513"/>
    </source>
</evidence>
<feature type="region of interest" description="Disordered" evidence="10">
    <location>
        <begin position="1"/>
        <end position="67"/>
    </location>
</feature>
<dbReference type="PROSITE" id="PS50229">
    <property type="entry name" value="WH1"/>
    <property type="match status" value="1"/>
</dbReference>
<dbReference type="Gene3D" id="1.10.510.10">
    <property type="entry name" value="Transferase(Phosphotransferase) domain 1"/>
    <property type="match status" value="1"/>
</dbReference>
<keyword evidence="5" id="KW-0418">Kinase</keyword>
<dbReference type="GO" id="GO:0005524">
    <property type="term" value="F:ATP binding"/>
    <property type="evidence" value="ECO:0007669"/>
    <property type="project" value="UniProtKB-UniRule"/>
</dbReference>
<evidence type="ECO:0000259" key="12">
    <source>
        <dbReference type="PROSITE" id="PS50229"/>
    </source>
</evidence>
<dbReference type="PROSITE" id="PS00107">
    <property type="entry name" value="PROTEIN_KINASE_ATP"/>
    <property type="match status" value="1"/>
</dbReference>
<organism evidence="13">
    <name type="scientific">Pelagomonas calceolata</name>
    <dbReference type="NCBI Taxonomy" id="35677"/>
    <lineage>
        <taxon>Eukaryota</taxon>
        <taxon>Sar</taxon>
        <taxon>Stramenopiles</taxon>
        <taxon>Ochrophyta</taxon>
        <taxon>Pelagophyceae</taxon>
        <taxon>Pelagomonadales</taxon>
        <taxon>Pelagomonadaceae</taxon>
        <taxon>Pelagomonas</taxon>
    </lineage>
</organism>
<evidence type="ECO:0000259" key="11">
    <source>
        <dbReference type="PROSITE" id="PS50011"/>
    </source>
</evidence>
<evidence type="ECO:0000256" key="7">
    <source>
        <dbReference type="ARBA" id="ARBA00047899"/>
    </source>
</evidence>
<feature type="compositionally biased region" description="Low complexity" evidence="10">
    <location>
        <begin position="386"/>
        <end position="397"/>
    </location>
</feature>
<evidence type="ECO:0000256" key="9">
    <source>
        <dbReference type="PROSITE-ProRule" id="PRU10141"/>
    </source>
</evidence>
<feature type="compositionally biased region" description="Acidic residues" evidence="10">
    <location>
        <begin position="12"/>
        <end position="29"/>
    </location>
</feature>
<keyword evidence="6 9" id="KW-0067">ATP-binding</keyword>
<feature type="region of interest" description="Disordered" evidence="10">
    <location>
        <begin position="285"/>
        <end position="313"/>
    </location>
</feature>
<feature type="domain" description="WH1" evidence="12">
    <location>
        <begin position="65"/>
        <end position="184"/>
    </location>
</feature>
<gene>
    <name evidence="13" type="ORF">PCAL00307_LOCUS12784</name>
</gene>
<evidence type="ECO:0000256" key="5">
    <source>
        <dbReference type="ARBA" id="ARBA00022777"/>
    </source>
</evidence>
<dbReference type="InterPro" id="IPR008271">
    <property type="entry name" value="Ser/Thr_kinase_AS"/>
</dbReference>
<evidence type="ECO:0000256" key="10">
    <source>
        <dbReference type="SAM" id="MobiDB-lite"/>
    </source>
</evidence>
<dbReference type="Pfam" id="PF00069">
    <property type="entry name" value="Pkinase"/>
    <property type="match status" value="1"/>
</dbReference>
<dbReference type="EMBL" id="HBIW01014849">
    <property type="protein sequence ID" value="CAE0697348.1"/>
    <property type="molecule type" value="Transcribed_RNA"/>
</dbReference>
<feature type="domain" description="Protein kinase" evidence="11">
    <location>
        <begin position="492"/>
        <end position="762"/>
    </location>
</feature>
<dbReference type="PANTHER" id="PTHR24356:SF418">
    <property type="entry name" value="SERINE_THREONINE-PROTEIN KINASE WARTS"/>
    <property type="match status" value="1"/>
</dbReference>